<organism evidence="2 3">
    <name type="scientific">Trichuris muris</name>
    <name type="common">Mouse whipworm</name>
    <dbReference type="NCBI Taxonomy" id="70415"/>
    <lineage>
        <taxon>Eukaryota</taxon>
        <taxon>Metazoa</taxon>
        <taxon>Ecdysozoa</taxon>
        <taxon>Nematoda</taxon>
        <taxon>Enoplea</taxon>
        <taxon>Dorylaimia</taxon>
        <taxon>Trichinellida</taxon>
        <taxon>Trichuridae</taxon>
        <taxon>Trichuris</taxon>
    </lineage>
</organism>
<dbReference type="WBParaSite" id="TMUE_1000004816.1">
    <property type="protein sequence ID" value="TMUE_1000004816.1"/>
    <property type="gene ID" value="WBGene00294350"/>
</dbReference>
<evidence type="ECO:0000313" key="2">
    <source>
        <dbReference type="Proteomes" id="UP000046395"/>
    </source>
</evidence>
<protein>
    <submittedName>
        <fullName evidence="3">Uncharacterized protein</fullName>
    </submittedName>
</protein>
<reference evidence="3" key="1">
    <citation type="submission" date="2019-12" db="UniProtKB">
        <authorList>
            <consortium name="WormBaseParasite"/>
        </authorList>
    </citation>
    <scope>IDENTIFICATION</scope>
</reference>
<proteinExistence type="predicted"/>
<dbReference type="AlphaFoldDB" id="A0A5S6QBV6"/>
<keyword evidence="2" id="KW-1185">Reference proteome</keyword>
<evidence type="ECO:0000313" key="3">
    <source>
        <dbReference type="WBParaSite" id="TMUE_1000004816.1"/>
    </source>
</evidence>
<feature type="chain" id="PRO_5024405017" evidence="1">
    <location>
        <begin position="23"/>
        <end position="180"/>
    </location>
</feature>
<name>A0A5S6QBV6_TRIMR</name>
<dbReference type="Proteomes" id="UP000046395">
    <property type="component" value="Unassembled WGS sequence"/>
</dbReference>
<accession>A0A5S6QBV6</accession>
<feature type="signal peptide" evidence="1">
    <location>
        <begin position="1"/>
        <end position="22"/>
    </location>
</feature>
<keyword evidence="1" id="KW-0732">Signal</keyword>
<evidence type="ECO:0000256" key="1">
    <source>
        <dbReference type="SAM" id="SignalP"/>
    </source>
</evidence>
<sequence>MPTLSAFSQMLTAAACLQTTMGARWRRRPEFSFVHQRLERSLTPLLIPSLRERFQFTRGNWNFNGGQVVFVVVIHGDEHGSYCGNNVQLPYLENEASKSNAQCRPDLFRRKRSRAENAQLTWNSSMALSSFPGLYLFIKTTVDPCFIARWRIAYCGYPYINGSGHIMHSDNPGGAYSSRL</sequence>